<evidence type="ECO:0000256" key="1">
    <source>
        <dbReference type="SAM" id="MobiDB-lite"/>
    </source>
</evidence>
<feature type="region of interest" description="Disordered" evidence="1">
    <location>
        <begin position="1"/>
        <end position="67"/>
    </location>
</feature>
<dbReference type="EMBL" id="MPUH01000050">
    <property type="protein sequence ID" value="OMJ93014.1"/>
    <property type="molecule type" value="Genomic_DNA"/>
</dbReference>
<feature type="compositionally biased region" description="Basic and acidic residues" evidence="1">
    <location>
        <begin position="56"/>
        <end position="67"/>
    </location>
</feature>
<protein>
    <submittedName>
        <fullName evidence="2">Uncharacterized protein</fullName>
    </submittedName>
</protein>
<reference evidence="2 3" key="1">
    <citation type="submission" date="2016-11" db="EMBL/GenBank/DDBJ databases">
        <title>The macronuclear genome of Stentor coeruleus: a giant cell with tiny introns.</title>
        <authorList>
            <person name="Slabodnick M."/>
            <person name="Ruby J.G."/>
            <person name="Reiff S.B."/>
            <person name="Swart E.C."/>
            <person name="Gosai S."/>
            <person name="Prabakaran S."/>
            <person name="Witkowska E."/>
            <person name="Larue G.E."/>
            <person name="Fisher S."/>
            <person name="Freeman R.M."/>
            <person name="Gunawardena J."/>
            <person name="Chu W."/>
            <person name="Stover N.A."/>
            <person name="Gregory B.D."/>
            <person name="Nowacki M."/>
            <person name="Derisi J."/>
            <person name="Roy S.W."/>
            <person name="Marshall W.F."/>
            <person name="Sood P."/>
        </authorList>
    </citation>
    <scope>NUCLEOTIDE SEQUENCE [LARGE SCALE GENOMIC DNA]</scope>
    <source>
        <strain evidence="2">WM001</strain>
    </source>
</reference>
<dbReference type="AlphaFoldDB" id="A0A1R2CVI4"/>
<keyword evidence="3" id="KW-1185">Reference proteome</keyword>
<evidence type="ECO:0000313" key="3">
    <source>
        <dbReference type="Proteomes" id="UP000187209"/>
    </source>
</evidence>
<sequence>MQESRGNIMNRRPKAYNGRNETSGESEYAAEQARIEAIRNRKDQMQEHRRVAHHGSTQEKSDLKGRVGQDAQFQLYMKDQKTQEERKRSDMENEAMENHRRMVVDMERQREMEKKQRLRETQEANRLAAMAKKSTSLEKKVSGDMQDRDTIQDNIYKYQPNVF</sequence>
<evidence type="ECO:0000313" key="2">
    <source>
        <dbReference type="EMBL" id="OMJ93014.1"/>
    </source>
</evidence>
<feature type="compositionally biased region" description="Basic and acidic residues" evidence="1">
    <location>
        <begin position="33"/>
        <end position="49"/>
    </location>
</feature>
<dbReference type="Proteomes" id="UP000187209">
    <property type="component" value="Unassembled WGS sequence"/>
</dbReference>
<organism evidence="2 3">
    <name type="scientific">Stentor coeruleus</name>
    <dbReference type="NCBI Taxonomy" id="5963"/>
    <lineage>
        <taxon>Eukaryota</taxon>
        <taxon>Sar</taxon>
        <taxon>Alveolata</taxon>
        <taxon>Ciliophora</taxon>
        <taxon>Postciliodesmatophora</taxon>
        <taxon>Heterotrichea</taxon>
        <taxon>Heterotrichida</taxon>
        <taxon>Stentoridae</taxon>
        <taxon>Stentor</taxon>
    </lineage>
</organism>
<gene>
    <name evidence="2" type="ORF">SteCoe_4094</name>
</gene>
<dbReference type="OrthoDB" id="318675at2759"/>
<proteinExistence type="predicted"/>
<name>A0A1R2CVI4_9CILI</name>
<accession>A0A1R2CVI4</accession>
<comment type="caution">
    <text evidence="2">The sequence shown here is derived from an EMBL/GenBank/DDBJ whole genome shotgun (WGS) entry which is preliminary data.</text>
</comment>
<feature type="region of interest" description="Disordered" evidence="1">
    <location>
        <begin position="79"/>
        <end position="122"/>
    </location>
</feature>